<dbReference type="Proteomes" id="UP001212821">
    <property type="component" value="Chromosome"/>
</dbReference>
<sequence length="104" mass="11299">MWLFSSRTGRLLRGPAAQQLLRAWVPDAKYSGEVATASELRREFGPDLEGLGNLPRRPRKLGVSNGRGDGVGHPLPAGEVAFDTENTDHGHVSGALADWILKRL</sequence>
<keyword evidence="3" id="KW-1185">Reference proteome</keyword>
<organism evidence="2 3">
    <name type="scientific">Kitasatospora cathayae</name>
    <dbReference type="NCBI Taxonomy" id="3004092"/>
    <lineage>
        <taxon>Bacteria</taxon>
        <taxon>Bacillati</taxon>
        <taxon>Actinomycetota</taxon>
        <taxon>Actinomycetes</taxon>
        <taxon>Kitasatosporales</taxon>
        <taxon>Streptomycetaceae</taxon>
        <taxon>Kitasatospora</taxon>
    </lineage>
</organism>
<evidence type="ECO:0000313" key="3">
    <source>
        <dbReference type="Proteomes" id="UP001212821"/>
    </source>
</evidence>
<gene>
    <name evidence="2" type="ORF">O1G21_37495</name>
</gene>
<dbReference type="EMBL" id="CP115450">
    <property type="protein sequence ID" value="WBP91006.1"/>
    <property type="molecule type" value="Genomic_DNA"/>
</dbReference>
<dbReference type="RefSeq" id="WP_270150131.1">
    <property type="nucleotide sequence ID" value="NZ_CP115450.1"/>
</dbReference>
<evidence type="ECO:0000256" key="1">
    <source>
        <dbReference type="SAM" id="MobiDB-lite"/>
    </source>
</evidence>
<protein>
    <submittedName>
        <fullName evidence="2">Uncharacterized protein</fullName>
    </submittedName>
</protein>
<name>A0ABY7QE58_9ACTN</name>
<proteinExistence type="predicted"/>
<reference evidence="3" key="1">
    <citation type="submission" date="2022-12" db="EMBL/GenBank/DDBJ databases">
        <authorList>
            <person name="Mo P."/>
        </authorList>
    </citation>
    <scope>NUCLEOTIDE SEQUENCE [LARGE SCALE GENOMIC DNA]</scope>
    <source>
        <strain evidence="3">HUAS 3-15</strain>
    </source>
</reference>
<feature type="region of interest" description="Disordered" evidence="1">
    <location>
        <begin position="45"/>
        <end position="87"/>
    </location>
</feature>
<evidence type="ECO:0000313" key="2">
    <source>
        <dbReference type="EMBL" id="WBP91006.1"/>
    </source>
</evidence>
<accession>A0ABY7QE58</accession>